<sequence>MWSHLEPTIMLQERNLGAGSEIFESDHVATRLKCRFQNGASRAVAIAGRRIICVIPKGCDNQCISTHAPQWNFGLGTEFCETNVLSTVSECRFQIVGKNNSEGVNISAIFVHPYLRLGEAFSSLNGHNF</sequence>
<reference evidence="1" key="1">
    <citation type="submission" date="2017-07" db="EMBL/GenBank/DDBJ databases">
        <title>Taro Niue Genome Assembly and Annotation.</title>
        <authorList>
            <person name="Atibalentja N."/>
            <person name="Keating K."/>
            <person name="Fields C.J."/>
        </authorList>
    </citation>
    <scope>NUCLEOTIDE SEQUENCE</scope>
    <source>
        <strain evidence="1">Niue_2</strain>
        <tissue evidence="1">Leaf</tissue>
    </source>
</reference>
<comment type="caution">
    <text evidence="1">The sequence shown here is derived from an EMBL/GenBank/DDBJ whole genome shotgun (WGS) entry which is preliminary data.</text>
</comment>
<evidence type="ECO:0000313" key="1">
    <source>
        <dbReference type="EMBL" id="MQL84488.1"/>
    </source>
</evidence>
<evidence type="ECO:0000313" key="2">
    <source>
        <dbReference type="Proteomes" id="UP000652761"/>
    </source>
</evidence>
<dbReference type="Proteomes" id="UP000652761">
    <property type="component" value="Unassembled WGS sequence"/>
</dbReference>
<name>A0A843ULW7_COLES</name>
<dbReference type="AlphaFoldDB" id="A0A843ULW7"/>
<accession>A0A843ULW7</accession>
<organism evidence="1 2">
    <name type="scientific">Colocasia esculenta</name>
    <name type="common">Wild taro</name>
    <name type="synonym">Arum esculentum</name>
    <dbReference type="NCBI Taxonomy" id="4460"/>
    <lineage>
        <taxon>Eukaryota</taxon>
        <taxon>Viridiplantae</taxon>
        <taxon>Streptophyta</taxon>
        <taxon>Embryophyta</taxon>
        <taxon>Tracheophyta</taxon>
        <taxon>Spermatophyta</taxon>
        <taxon>Magnoliopsida</taxon>
        <taxon>Liliopsida</taxon>
        <taxon>Araceae</taxon>
        <taxon>Aroideae</taxon>
        <taxon>Colocasieae</taxon>
        <taxon>Colocasia</taxon>
    </lineage>
</organism>
<dbReference type="EMBL" id="NMUH01000765">
    <property type="protein sequence ID" value="MQL84488.1"/>
    <property type="molecule type" value="Genomic_DNA"/>
</dbReference>
<keyword evidence="2" id="KW-1185">Reference proteome</keyword>
<protein>
    <submittedName>
        <fullName evidence="1">Uncharacterized protein</fullName>
    </submittedName>
</protein>
<gene>
    <name evidence="1" type="ORF">Taro_016998</name>
</gene>
<proteinExistence type="predicted"/>